<dbReference type="Pfam" id="PF02037">
    <property type="entry name" value="SAP"/>
    <property type="match status" value="1"/>
</dbReference>
<dbReference type="PROSITE" id="PS50800">
    <property type="entry name" value="SAP"/>
    <property type="match status" value="1"/>
</dbReference>
<dbReference type="EMBL" id="QOIP01000001">
    <property type="protein sequence ID" value="RLU26533.1"/>
    <property type="molecule type" value="Genomic_DNA"/>
</dbReference>
<feature type="region of interest" description="Disordered" evidence="1">
    <location>
        <begin position="56"/>
        <end position="85"/>
    </location>
</feature>
<organism evidence="3 4">
    <name type="scientific">Ooceraea biroi</name>
    <name type="common">Clonal raider ant</name>
    <name type="synonym">Cerapachys biroi</name>
    <dbReference type="NCBI Taxonomy" id="2015173"/>
    <lineage>
        <taxon>Eukaryota</taxon>
        <taxon>Metazoa</taxon>
        <taxon>Ecdysozoa</taxon>
        <taxon>Arthropoda</taxon>
        <taxon>Hexapoda</taxon>
        <taxon>Insecta</taxon>
        <taxon>Pterygota</taxon>
        <taxon>Neoptera</taxon>
        <taxon>Endopterygota</taxon>
        <taxon>Hymenoptera</taxon>
        <taxon>Apocrita</taxon>
        <taxon>Aculeata</taxon>
        <taxon>Formicoidea</taxon>
        <taxon>Formicidae</taxon>
        <taxon>Dorylinae</taxon>
        <taxon>Ooceraea</taxon>
    </lineage>
</organism>
<evidence type="ECO:0000256" key="1">
    <source>
        <dbReference type="SAM" id="MobiDB-lite"/>
    </source>
</evidence>
<dbReference type="InterPro" id="IPR003034">
    <property type="entry name" value="SAP_dom"/>
</dbReference>
<evidence type="ECO:0000259" key="2">
    <source>
        <dbReference type="PROSITE" id="PS50800"/>
    </source>
</evidence>
<reference evidence="3 4" key="1">
    <citation type="journal article" date="2018" name="Genome Res.">
        <title>The genomic architecture and molecular evolution of ant odorant receptors.</title>
        <authorList>
            <person name="McKenzie S.K."/>
            <person name="Kronauer D.J.C."/>
        </authorList>
    </citation>
    <scope>NUCLEOTIDE SEQUENCE [LARGE SCALE GENOMIC DNA]</scope>
    <source>
        <strain evidence="3">Clonal line C1</strain>
    </source>
</reference>
<dbReference type="Gene3D" id="1.10.720.30">
    <property type="entry name" value="SAP domain"/>
    <property type="match status" value="1"/>
</dbReference>
<dbReference type="SMART" id="SM00513">
    <property type="entry name" value="SAP"/>
    <property type="match status" value="1"/>
</dbReference>
<evidence type="ECO:0000313" key="3">
    <source>
        <dbReference type="EMBL" id="RLU26533.1"/>
    </source>
</evidence>
<sequence length="156" mass="18509">MASSGSVAECTVAQLKELLRAHGLSSSGNRADLLIRVRDHIPELWNQWHRENDARRMEQRTEQRRQQVEENATGGEIIQNREVNQNTIREPDHAVSCELKFVRRERDLLRRELDLLRENTRYDFRGDNILKDECLKPYIEGWERQVYFNHNITLVV</sequence>
<protein>
    <recommendedName>
        <fullName evidence="2">SAP domain-containing protein</fullName>
    </recommendedName>
</protein>
<gene>
    <name evidence="3" type="ORF">DMN91_000329</name>
</gene>
<dbReference type="AlphaFoldDB" id="A0A3L8E252"/>
<feature type="domain" description="SAP" evidence="2">
    <location>
        <begin position="7"/>
        <end position="41"/>
    </location>
</feature>
<dbReference type="Proteomes" id="UP000279307">
    <property type="component" value="Chromosome 1"/>
</dbReference>
<comment type="caution">
    <text evidence="3">The sequence shown here is derived from an EMBL/GenBank/DDBJ whole genome shotgun (WGS) entry which is preliminary data.</text>
</comment>
<accession>A0A3L8E252</accession>
<name>A0A3L8E252_OOCBI</name>
<dbReference type="InterPro" id="IPR036361">
    <property type="entry name" value="SAP_dom_sf"/>
</dbReference>
<proteinExistence type="predicted"/>
<evidence type="ECO:0000313" key="4">
    <source>
        <dbReference type="Proteomes" id="UP000279307"/>
    </source>
</evidence>
<feature type="compositionally biased region" description="Basic and acidic residues" evidence="1">
    <location>
        <begin position="56"/>
        <end position="68"/>
    </location>
</feature>
<dbReference type="SUPFAM" id="SSF68906">
    <property type="entry name" value="SAP domain"/>
    <property type="match status" value="1"/>
</dbReference>